<reference evidence="3" key="1">
    <citation type="journal article" date="2019" name="Int. J. Syst. Evol. Microbiol.">
        <title>The Global Catalogue of Microorganisms (GCM) 10K type strain sequencing project: providing services to taxonomists for standard genome sequencing and annotation.</title>
        <authorList>
            <consortium name="The Broad Institute Genomics Platform"/>
            <consortium name="The Broad Institute Genome Sequencing Center for Infectious Disease"/>
            <person name="Wu L."/>
            <person name="Ma J."/>
        </authorList>
    </citation>
    <scope>NUCLEOTIDE SEQUENCE [LARGE SCALE GENOMIC DNA]</scope>
    <source>
        <strain evidence="3">CGMCC 1.16226</strain>
    </source>
</reference>
<evidence type="ECO:0000256" key="1">
    <source>
        <dbReference type="SAM" id="MobiDB-lite"/>
    </source>
</evidence>
<keyword evidence="3" id="KW-1185">Reference proteome</keyword>
<dbReference type="EMBL" id="JBHUGY010000016">
    <property type="protein sequence ID" value="MFD2053308.1"/>
    <property type="molecule type" value="Genomic_DNA"/>
</dbReference>
<accession>A0ABW4WBD8</accession>
<dbReference type="RefSeq" id="WP_379018075.1">
    <property type="nucleotide sequence ID" value="NZ_JBHUGY010000016.1"/>
</dbReference>
<proteinExistence type="predicted"/>
<evidence type="ECO:0008006" key="4">
    <source>
        <dbReference type="Google" id="ProtNLM"/>
    </source>
</evidence>
<protein>
    <recommendedName>
        <fullName evidence="4">Transposase</fullName>
    </recommendedName>
</protein>
<evidence type="ECO:0000313" key="3">
    <source>
        <dbReference type="Proteomes" id="UP001597349"/>
    </source>
</evidence>
<gene>
    <name evidence="2" type="ORF">ACFSQT_09460</name>
</gene>
<evidence type="ECO:0000313" key="2">
    <source>
        <dbReference type="EMBL" id="MFD2053308.1"/>
    </source>
</evidence>
<feature type="region of interest" description="Disordered" evidence="1">
    <location>
        <begin position="65"/>
        <end position="85"/>
    </location>
</feature>
<name>A0ABW4WBD8_9HYPH</name>
<sequence length="151" mass="17212">MRQQRPFVVEIKQKRELVKRPQSIWAGIDLAAITNDIAEAEAIAEAPIFPCEDVRSRPMAAIDEASDAKEVTTPDVSLPMPPTFGEAKILEASNAPTEGRRTRKKKRWQTDVLLRRGERWKRRLPWVLRQGRPEREVNCTGIETALIENCP</sequence>
<comment type="caution">
    <text evidence="2">The sequence shown here is derived from an EMBL/GenBank/DDBJ whole genome shotgun (WGS) entry which is preliminary data.</text>
</comment>
<organism evidence="2 3">
    <name type="scientific">Mesorhizobium calcicola</name>
    <dbReference type="NCBI Taxonomy" id="1300310"/>
    <lineage>
        <taxon>Bacteria</taxon>
        <taxon>Pseudomonadati</taxon>
        <taxon>Pseudomonadota</taxon>
        <taxon>Alphaproteobacteria</taxon>
        <taxon>Hyphomicrobiales</taxon>
        <taxon>Phyllobacteriaceae</taxon>
        <taxon>Mesorhizobium</taxon>
    </lineage>
</organism>
<dbReference type="Proteomes" id="UP001597349">
    <property type="component" value="Unassembled WGS sequence"/>
</dbReference>